<reference evidence="2 4" key="1">
    <citation type="journal article" date="2023" name="G3 (Bethesda)">
        <title>A haplotype-resolved chromosome-scale genome for Quercus rubra L. provides insights into the genetics of adaptive traits for red oak species.</title>
        <authorList>
            <person name="Kapoor B."/>
            <person name="Jenkins J."/>
            <person name="Schmutz J."/>
            <person name="Zhebentyayeva T."/>
            <person name="Kuelheim C."/>
            <person name="Coggeshall M."/>
            <person name="Heim C."/>
            <person name="Lasky J.R."/>
            <person name="Leites L."/>
            <person name="Islam-Faridi N."/>
            <person name="Romero-Severson J."/>
            <person name="DeLeo V.L."/>
            <person name="Lucas S.M."/>
            <person name="Lazic D."/>
            <person name="Gailing O."/>
            <person name="Carlson J."/>
            <person name="Staton M."/>
        </authorList>
    </citation>
    <scope>NUCLEOTIDE SEQUENCE [LARGE SCALE GENOMIC DNA]</scope>
    <source>
        <strain evidence="2">Pseudo-F2</strain>
    </source>
</reference>
<evidence type="ECO:0008006" key="5">
    <source>
        <dbReference type="Google" id="ProtNLM"/>
    </source>
</evidence>
<sequence length="150" mass="15499">MATKLVLFVSVMVAALALPIAKGTSVEVQVGPSFVPCSINGSLGVNVTATPAFPNAQVQLQCGAVVVATTTTNANGVFSFSLDFTQVFLSARVGLSNCNLVVITPLSTCSPTLPPVGVLTSSIVFVRTDVLGVRVVLIFRAAGFRYIPPT</sequence>
<dbReference type="Proteomes" id="UP001324115">
    <property type="component" value="Unassembled WGS sequence"/>
</dbReference>
<evidence type="ECO:0000256" key="1">
    <source>
        <dbReference type="SAM" id="SignalP"/>
    </source>
</evidence>
<dbReference type="AlphaFoldDB" id="A0AAN7F622"/>
<accession>A0AAN7F622</accession>
<protein>
    <recommendedName>
        <fullName evidence="5">Phylloplanin</fullName>
    </recommendedName>
</protein>
<keyword evidence="1" id="KW-0732">Signal</keyword>
<feature type="chain" id="PRO_5044710625" description="Phylloplanin" evidence="1">
    <location>
        <begin position="18"/>
        <end position="150"/>
    </location>
</feature>
<keyword evidence="4" id="KW-1185">Reference proteome</keyword>
<name>A0AAN7F622_QUERU</name>
<dbReference type="PANTHER" id="PTHR34458:SF5">
    <property type="entry name" value="POLLEN OLE E 1 ALLERGEN AND EXTENSIN FAMILY PROTEIN"/>
    <property type="match status" value="1"/>
</dbReference>
<feature type="signal peptide" evidence="1">
    <location>
        <begin position="1"/>
        <end position="17"/>
    </location>
</feature>
<evidence type="ECO:0000313" key="2">
    <source>
        <dbReference type="EMBL" id="KAK4587068.1"/>
    </source>
</evidence>
<dbReference type="EMBL" id="JAXUIC010000006">
    <property type="protein sequence ID" value="KAK4587068.1"/>
    <property type="molecule type" value="Genomic_DNA"/>
</dbReference>
<evidence type="ECO:0000313" key="3">
    <source>
        <dbReference type="EMBL" id="KAK4587073.1"/>
    </source>
</evidence>
<organism evidence="2 4">
    <name type="scientific">Quercus rubra</name>
    <name type="common">Northern red oak</name>
    <name type="synonym">Quercus borealis</name>
    <dbReference type="NCBI Taxonomy" id="3512"/>
    <lineage>
        <taxon>Eukaryota</taxon>
        <taxon>Viridiplantae</taxon>
        <taxon>Streptophyta</taxon>
        <taxon>Embryophyta</taxon>
        <taxon>Tracheophyta</taxon>
        <taxon>Spermatophyta</taxon>
        <taxon>Magnoliopsida</taxon>
        <taxon>eudicotyledons</taxon>
        <taxon>Gunneridae</taxon>
        <taxon>Pentapetalae</taxon>
        <taxon>rosids</taxon>
        <taxon>fabids</taxon>
        <taxon>Fagales</taxon>
        <taxon>Fagaceae</taxon>
        <taxon>Quercus</taxon>
    </lineage>
</organism>
<dbReference type="EMBL" id="JAXUIC010000006">
    <property type="protein sequence ID" value="KAK4587073.1"/>
    <property type="molecule type" value="Genomic_DNA"/>
</dbReference>
<comment type="caution">
    <text evidence="2">The sequence shown here is derived from an EMBL/GenBank/DDBJ whole genome shotgun (WGS) entry which is preliminary data.</text>
</comment>
<dbReference type="InterPro" id="IPR040404">
    <property type="entry name" value="Phylloplanin-like"/>
</dbReference>
<dbReference type="PANTHER" id="PTHR34458">
    <property type="entry name" value="POLLEN OLE E 1 ALLERGEN AND EXTENSIN FAMILY PROTEIN-RELATED"/>
    <property type="match status" value="1"/>
</dbReference>
<proteinExistence type="predicted"/>
<gene>
    <name evidence="2" type="ORF">RGQ29_023982</name>
    <name evidence="3" type="ORF">RGQ29_023985</name>
</gene>
<evidence type="ECO:0000313" key="4">
    <source>
        <dbReference type="Proteomes" id="UP001324115"/>
    </source>
</evidence>